<dbReference type="AlphaFoldDB" id="A0AAV4RET8"/>
<reference evidence="1 2" key="1">
    <citation type="submission" date="2021-06" db="EMBL/GenBank/DDBJ databases">
        <title>Caerostris extrusa draft genome.</title>
        <authorList>
            <person name="Kono N."/>
            <person name="Arakawa K."/>
        </authorList>
    </citation>
    <scope>NUCLEOTIDE SEQUENCE [LARGE SCALE GENOMIC DNA]</scope>
</reference>
<organism evidence="1 2">
    <name type="scientific">Caerostris extrusa</name>
    <name type="common">Bark spider</name>
    <name type="synonym">Caerostris bankana</name>
    <dbReference type="NCBI Taxonomy" id="172846"/>
    <lineage>
        <taxon>Eukaryota</taxon>
        <taxon>Metazoa</taxon>
        <taxon>Ecdysozoa</taxon>
        <taxon>Arthropoda</taxon>
        <taxon>Chelicerata</taxon>
        <taxon>Arachnida</taxon>
        <taxon>Araneae</taxon>
        <taxon>Araneomorphae</taxon>
        <taxon>Entelegynae</taxon>
        <taxon>Araneoidea</taxon>
        <taxon>Araneidae</taxon>
        <taxon>Caerostris</taxon>
    </lineage>
</organism>
<dbReference type="Proteomes" id="UP001054945">
    <property type="component" value="Unassembled WGS sequence"/>
</dbReference>
<evidence type="ECO:0000313" key="2">
    <source>
        <dbReference type="Proteomes" id="UP001054945"/>
    </source>
</evidence>
<evidence type="ECO:0000313" key="1">
    <source>
        <dbReference type="EMBL" id="GIY20434.1"/>
    </source>
</evidence>
<comment type="caution">
    <text evidence="1">The sequence shown here is derived from an EMBL/GenBank/DDBJ whole genome shotgun (WGS) entry which is preliminary data.</text>
</comment>
<sequence length="137" mass="15819">MQMTRERNRLLRGERGMISSAQFRYQSLRMRREQEMRAFVAGYLSDMLPGRMCLPLLFPRGTARRLSPCSLPLPSPRAFPTRVGSDVTRWKSHVMAPPPSLVELPERGRADGELTLTGWHLWRCFSPRLARNGDSEY</sequence>
<gene>
    <name evidence="1" type="ORF">CEXT_309471</name>
</gene>
<name>A0AAV4RET8_CAEEX</name>
<protein>
    <submittedName>
        <fullName evidence="1">Uncharacterized protein</fullName>
    </submittedName>
</protein>
<proteinExistence type="predicted"/>
<accession>A0AAV4RET8</accession>
<keyword evidence="2" id="KW-1185">Reference proteome</keyword>
<dbReference type="EMBL" id="BPLR01007883">
    <property type="protein sequence ID" value="GIY20434.1"/>
    <property type="molecule type" value="Genomic_DNA"/>
</dbReference>